<feature type="domain" description="NADH:quinone oxidoreductase/Mrp antiporter transmembrane" evidence="18">
    <location>
        <begin position="103"/>
        <end position="366"/>
    </location>
</feature>
<feature type="transmembrane region" description="Helical" evidence="17">
    <location>
        <begin position="86"/>
        <end position="103"/>
    </location>
</feature>
<dbReference type="PRINTS" id="PR01435">
    <property type="entry name" value="NPOXDRDTASE5"/>
</dbReference>
<dbReference type="GO" id="GO:0015990">
    <property type="term" value="P:electron transport coupled proton transport"/>
    <property type="evidence" value="ECO:0007669"/>
    <property type="project" value="TreeGrafter"/>
</dbReference>
<accession>A0A7T8V7W5</accession>
<feature type="transmembrane region" description="Helical" evidence="17">
    <location>
        <begin position="6"/>
        <end position="26"/>
    </location>
</feature>
<evidence type="ECO:0000256" key="10">
    <source>
        <dbReference type="ARBA" id="ARBA00022982"/>
    </source>
</evidence>
<dbReference type="GO" id="GO:0003954">
    <property type="term" value="F:NADH dehydrogenase activity"/>
    <property type="evidence" value="ECO:0007669"/>
    <property type="project" value="TreeGrafter"/>
</dbReference>
<feature type="transmembrane region" description="Helical" evidence="17">
    <location>
        <begin position="109"/>
        <end position="127"/>
    </location>
</feature>
<feature type="transmembrane region" description="Helical" evidence="17">
    <location>
        <begin position="542"/>
        <end position="566"/>
    </location>
</feature>
<keyword evidence="5 17" id="KW-0813">Transport</keyword>
<dbReference type="GO" id="GO:0005743">
    <property type="term" value="C:mitochondrial inner membrane"/>
    <property type="evidence" value="ECO:0007669"/>
    <property type="project" value="UniProtKB-SubCell"/>
</dbReference>
<comment type="function">
    <text evidence="17">Core subunit of the mitochondrial membrane respiratory chain NADH dehydrogenase (Complex I) which catalyzes electron transfer from NADH through the respiratory chain, using ubiquinone as an electron acceptor. Essential for the catalytic activity and assembly of complex I.</text>
</comment>
<keyword evidence="8" id="KW-0999">Mitochondrion inner membrane</keyword>
<feature type="transmembrane region" description="Helical" evidence="17">
    <location>
        <begin position="335"/>
        <end position="354"/>
    </location>
</feature>
<reference evidence="21" key="1">
    <citation type="journal article" date="2020" name="Mitochondrial DNA Part B Resour">
        <title>Complete mitochondrial genome of coconut hispine beetle Brontispa longissima (Coleoptera: Chrysomelidae: Cassidinae).</title>
        <authorList>
            <person name="Meng R."/>
            <person name="Ao S."/>
            <person name="Xu W."/>
            <person name="Lv B."/>
            <person name="Cai B."/>
        </authorList>
    </citation>
    <scope>NUCLEOTIDE SEQUENCE</scope>
</reference>
<keyword evidence="9" id="KW-1278">Translocase</keyword>
<feature type="transmembrane region" description="Helical" evidence="17">
    <location>
        <begin position="482"/>
        <end position="504"/>
    </location>
</feature>
<feature type="transmembrane region" description="Helical" evidence="17">
    <location>
        <begin position="174"/>
        <end position="191"/>
    </location>
</feature>
<dbReference type="Pfam" id="PF00361">
    <property type="entry name" value="Proton_antipo_M"/>
    <property type="match status" value="1"/>
</dbReference>
<keyword evidence="6" id="KW-0679">Respiratory chain</keyword>
<dbReference type="RefSeq" id="YP_010035829.1">
    <property type="nucleotide sequence ID" value="NC_053935.1"/>
</dbReference>
<organism evidence="21">
    <name type="scientific">Brontispa longissima</name>
    <name type="common">Coconut leaf beetle</name>
    <name type="synonym">Coconut hispine beetle</name>
    <dbReference type="NCBI Taxonomy" id="111217"/>
    <lineage>
        <taxon>Eukaryota</taxon>
        <taxon>Metazoa</taxon>
        <taxon>Ecdysozoa</taxon>
        <taxon>Arthropoda</taxon>
        <taxon>Hexapoda</taxon>
        <taxon>Insecta</taxon>
        <taxon>Pterygota</taxon>
        <taxon>Neoptera</taxon>
        <taxon>Endopterygota</taxon>
        <taxon>Coleoptera</taxon>
        <taxon>Polyphaga</taxon>
        <taxon>Cucujiformia</taxon>
        <taxon>Chrysomeloidea</taxon>
        <taxon>Chrysomelidae</taxon>
        <taxon>Cassidinae</taxon>
        <taxon>Brontispa</taxon>
    </lineage>
</organism>
<keyword evidence="11 17" id="KW-1133">Transmembrane helix</keyword>
<dbReference type="EC" id="7.1.1.2" evidence="3 17"/>
<evidence type="ECO:0000256" key="17">
    <source>
        <dbReference type="RuleBase" id="RU003404"/>
    </source>
</evidence>
<feature type="domain" description="NADH-Ubiquinone oxidoreductase (complex I) chain 5 N-terminal" evidence="19">
    <location>
        <begin position="39"/>
        <end position="86"/>
    </location>
</feature>
<dbReference type="PANTHER" id="PTHR42829">
    <property type="entry name" value="NADH-UBIQUINONE OXIDOREDUCTASE CHAIN 5"/>
    <property type="match status" value="1"/>
</dbReference>
<dbReference type="GO" id="GO:0008137">
    <property type="term" value="F:NADH dehydrogenase (ubiquinone) activity"/>
    <property type="evidence" value="ECO:0007669"/>
    <property type="project" value="UniProtKB-EC"/>
</dbReference>
<evidence type="ECO:0000256" key="11">
    <source>
        <dbReference type="ARBA" id="ARBA00022989"/>
    </source>
</evidence>
<evidence type="ECO:0000256" key="16">
    <source>
        <dbReference type="ARBA" id="ARBA00049551"/>
    </source>
</evidence>
<keyword evidence="10" id="KW-0249">Electron transport</keyword>
<evidence type="ECO:0000256" key="9">
    <source>
        <dbReference type="ARBA" id="ARBA00022967"/>
    </source>
</evidence>
<dbReference type="PANTHER" id="PTHR42829:SF2">
    <property type="entry name" value="NADH-UBIQUINONE OXIDOREDUCTASE CHAIN 5"/>
    <property type="match status" value="1"/>
</dbReference>
<feature type="transmembrane region" description="Helical" evidence="17">
    <location>
        <begin position="374"/>
        <end position="395"/>
    </location>
</feature>
<evidence type="ECO:0000256" key="4">
    <source>
        <dbReference type="ARBA" id="ARBA00021096"/>
    </source>
</evidence>
<evidence type="ECO:0000256" key="8">
    <source>
        <dbReference type="ARBA" id="ARBA00022792"/>
    </source>
</evidence>
<name>A0A7T8V7W5_BROLO</name>
<evidence type="ECO:0000256" key="12">
    <source>
        <dbReference type="ARBA" id="ARBA00023027"/>
    </source>
</evidence>
<comment type="function">
    <text evidence="1">Core subunit of the mitochondrial membrane respiratory chain NADH dehydrogenase (Complex I) that is believed to belong to the minimal assembly required for catalysis. Complex I functions in the transfer of electrons from NADH to the respiratory chain. The immediate electron acceptor for the enzyme is believed to be ubiquinone.</text>
</comment>
<dbReference type="Pfam" id="PF06455">
    <property type="entry name" value="NADH5_C"/>
    <property type="match status" value="1"/>
</dbReference>
<dbReference type="InterPro" id="IPR003945">
    <property type="entry name" value="NU5C-like"/>
</dbReference>
<evidence type="ECO:0000313" key="21">
    <source>
        <dbReference type="EMBL" id="QQQ89067.1"/>
    </source>
</evidence>
<keyword evidence="13 17" id="KW-0830">Ubiquinone</keyword>
<feature type="transmembrane region" description="Helical" evidence="17">
    <location>
        <begin position="268"/>
        <end position="287"/>
    </location>
</feature>
<comment type="similarity">
    <text evidence="17">Belongs to the complex I subunit 5 family.</text>
</comment>
<keyword evidence="15 17" id="KW-0472">Membrane</keyword>
<protein>
    <recommendedName>
        <fullName evidence="4 17">NADH-ubiquinone oxidoreductase chain 5</fullName>
        <ecNumber evidence="3 17">7.1.1.2</ecNumber>
    </recommendedName>
</protein>
<dbReference type="InterPro" id="IPR001516">
    <property type="entry name" value="Proton_antipo_N"/>
</dbReference>
<dbReference type="InterPro" id="IPR010934">
    <property type="entry name" value="NADH_DH_su5_C"/>
</dbReference>
<feature type="transmembrane region" description="Helical" evidence="17">
    <location>
        <begin position="212"/>
        <end position="230"/>
    </location>
</feature>
<evidence type="ECO:0000259" key="18">
    <source>
        <dbReference type="Pfam" id="PF00361"/>
    </source>
</evidence>
<proteinExistence type="inferred from homology"/>
<evidence type="ECO:0000256" key="6">
    <source>
        <dbReference type="ARBA" id="ARBA00022660"/>
    </source>
</evidence>
<evidence type="ECO:0000256" key="3">
    <source>
        <dbReference type="ARBA" id="ARBA00012944"/>
    </source>
</evidence>
<evidence type="ECO:0000256" key="5">
    <source>
        <dbReference type="ARBA" id="ARBA00022448"/>
    </source>
</evidence>
<comment type="subcellular location">
    <subcellularLocation>
        <location evidence="2">Mitochondrion inner membrane</location>
        <topology evidence="2">Multi-pass membrane protein</topology>
    </subcellularLocation>
</comment>
<feature type="transmembrane region" description="Helical" evidence="17">
    <location>
        <begin position="148"/>
        <end position="168"/>
    </location>
</feature>
<evidence type="ECO:0000256" key="2">
    <source>
        <dbReference type="ARBA" id="ARBA00004448"/>
    </source>
</evidence>
<feature type="transmembrane region" description="Helical" evidence="17">
    <location>
        <begin position="236"/>
        <end position="256"/>
    </location>
</feature>
<gene>
    <name evidence="21" type="primary">ND5</name>
</gene>
<dbReference type="EMBL" id="MN052901">
    <property type="protein sequence ID" value="QQQ89067.1"/>
    <property type="molecule type" value="Genomic_DNA"/>
</dbReference>
<keyword evidence="7 17" id="KW-0812">Transmembrane</keyword>
<evidence type="ECO:0000256" key="7">
    <source>
        <dbReference type="ARBA" id="ARBA00022692"/>
    </source>
</evidence>
<dbReference type="Pfam" id="PF00662">
    <property type="entry name" value="Proton_antipo_N"/>
    <property type="match status" value="1"/>
</dbReference>
<dbReference type="CTD" id="4540"/>
<sequence>MLSLNFFVLFMLMSVGSFISGLNYLICSHSLMLEFPLLNCNSFSFVMVLYFDWMTFMFLSFVFLISSSVLLYSMEYMHTDKSFNRFILLVVMFVVSMMLVIVSPNLMSILLGWDGLGLVSYCLVIYYQNEKSFNSGMLTILSNRLGDVALLMSIVWMLNFGSWSFFLYFSVSDMMIEMKAVIVLVILASFTKSAQIPFSSWLPAAMAAPTPVSSLVHSSTLVTAGVYLSMRFLGGLSYSTLMLILYISLITMFMAGLGANFEFDLKKIIALSTLSQLGLMFSAFCLIEESLIFFHLLTHALFKALLFMCAGFIIHSFMNCQDIRYMGGLINHLPLTSSYFIICSVALCGVPFFSGFYSKDLIVEVYSMGFLNDFIYWVFLLSIGLTVMYSMRLVMYLMGEKLSTFPLNSISESWGCMLYGMSILSLSVIFMGSILFWVLMDPYFIMLPIFYKSMALIFILIGGLMGYSLFDYEYIYISKSLNFLKVSLFTGSMWNLPLISTIMFSKEISNSSLLLVKTFDQGWFEFYGSWGLVKLIISLSKFIQALSLNLLILFCFLFGIWLVYIII</sequence>
<dbReference type="AlphaFoldDB" id="A0A7T8V7W5"/>
<dbReference type="InterPro" id="IPR001750">
    <property type="entry name" value="ND/Mrp_TM"/>
</dbReference>
<evidence type="ECO:0000256" key="1">
    <source>
        <dbReference type="ARBA" id="ARBA00003257"/>
    </source>
</evidence>
<evidence type="ECO:0000256" key="14">
    <source>
        <dbReference type="ARBA" id="ARBA00023128"/>
    </source>
</evidence>
<evidence type="ECO:0000256" key="13">
    <source>
        <dbReference type="ARBA" id="ARBA00023075"/>
    </source>
</evidence>
<keyword evidence="12 17" id="KW-0520">NAD</keyword>
<dbReference type="PRINTS" id="PR01434">
    <property type="entry name" value="NADHDHGNASE5"/>
</dbReference>
<feature type="transmembrane region" description="Helical" evidence="17">
    <location>
        <begin position="416"/>
        <end position="437"/>
    </location>
</feature>
<comment type="catalytic activity">
    <reaction evidence="16 17">
        <text>a ubiquinone + NADH + 5 H(+)(in) = a ubiquinol + NAD(+) + 4 H(+)(out)</text>
        <dbReference type="Rhea" id="RHEA:29091"/>
        <dbReference type="Rhea" id="RHEA-COMP:9565"/>
        <dbReference type="Rhea" id="RHEA-COMP:9566"/>
        <dbReference type="ChEBI" id="CHEBI:15378"/>
        <dbReference type="ChEBI" id="CHEBI:16389"/>
        <dbReference type="ChEBI" id="CHEBI:17976"/>
        <dbReference type="ChEBI" id="CHEBI:57540"/>
        <dbReference type="ChEBI" id="CHEBI:57945"/>
        <dbReference type="EC" id="7.1.1.2"/>
    </reaction>
</comment>
<evidence type="ECO:0000259" key="20">
    <source>
        <dbReference type="Pfam" id="PF06455"/>
    </source>
</evidence>
<feature type="domain" description="NADH dehydrogenase subunit 5 C-terminal" evidence="20">
    <location>
        <begin position="389"/>
        <end position="567"/>
    </location>
</feature>
<geneLocation type="mitochondrion" evidence="21"/>
<dbReference type="GeneID" id="63383712"/>
<evidence type="ECO:0000259" key="19">
    <source>
        <dbReference type="Pfam" id="PF00662"/>
    </source>
</evidence>
<feature type="transmembrane region" description="Helical" evidence="17">
    <location>
        <begin position="293"/>
        <end position="314"/>
    </location>
</feature>
<evidence type="ECO:0000256" key="15">
    <source>
        <dbReference type="ARBA" id="ARBA00023136"/>
    </source>
</evidence>
<feature type="transmembrane region" description="Helical" evidence="17">
    <location>
        <begin position="449"/>
        <end position="470"/>
    </location>
</feature>
<feature type="transmembrane region" description="Helical" evidence="17">
    <location>
        <begin position="57"/>
        <end position="74"/>
    </location>
</feature>
<keyword evidence="14 17" id="KW-0496">Mitochondrion</keyword>
<dbReference type="GO" id="GO:0042773">
    <property type="term" value="P:ATP synthesis coupled electron transport"/>
    <property type="evidence" value="ECO:0007669"/>
    <property type="project" value="InterPro"/>
</dbReference>